<keyword evidence="2" id="KW-1185">Reference proteome</keyword>
<comment type="caution">
    <text evidence="1">The sequence shown here is derived from an EMBL/GenBank/DDBJ whole genome shotgun (WGS) entry which is preliminary data.</text>
</comment>
<evidence type="ECO:0000313" key="2">
    <source>
        <dbReference type="Proteomes" id="UP001153365"/>
    </source>
</evidence>
<protein>
    <submittedName>
        <fullName evidence="1">Expressed protein</fullName>
    </submittedName>
</protein>
<dbReference type="AlphaFoldDB" id="A0AAV0B0S0"/>
<evidence type="ECO:0000313" key="1">
    <source>
        <dbReference type="EMBL" id="CAH7674995.1"/>
    </source>
</evidence>
<sequence length="307" mass="35457">MQQLLWQELPALISLIKWRIKSIAACMEIWALNISLSLGQEVSVKNPIQNKPLFDSDNRYILRFISLPEYLELSFFLKTNKNMKKINSRANKLVYYLHLSVVLFYFLLFKNVRCRDGVAIIEAIHLNEPVAEVSLAGNLKNRLYDGNAFKNAYQRESLTSLHRETFEGSISNTIKGDQSHVHLSPVNEATYDAQPLAKNINNPKVKSNLSNKRKKIRSKSQWLLKINKRVTNALKGECQLGFLINLKIHSDLVKKTHNKTGLIAKIKRLLRKLQRKSKYKGYNSIKKDVLIKIYILHTSLPFPPKNF</sequence>
<reference evidence="1" key="1">
    <citation type="submission" date="2022-06" db="EMBL/GenBank/DDBJ databases">
        <authorList>
            <consortium name="SYNGENTA / RWTH Aachen University"/>
        </authorList>
    </citation>
    <scope>NUCLEOTIDE SEQUENCE</scope>
</reference>
<organism evidence="1 2">
    <name type="scientific">Phakopsora pachyrhizi</name>
    <name type="common">Asian soybean rust disease fungus</name>
    <dbReference type="NCBI Taxonomy" id="170000"/>
    <lineage>
        <taxon>Eukaryota</taxon>
        <taxon>Fungi</taxon>
        <taxon>Dikarya</taxon>
        <taxon>Basidiomycota</taxon>
        <taxon>Pucciniomycotina</taxon>
        <taxon>Pucciniomycetes</taxon>
        <taxon>Pucciniales</taxon>
        <taxon>Phakopsoraceae</taxon>
        <taxon>Phakopsora</taxon>
    </lineage>
</organism>
<name>A0AAV0B0S0_PHAPC</name>
<proteinExistence type="predicted"/>
<gene>
    <name evidence="1" type="ORF">PPACK8108_LOCUS9956</name>
</gene>
<accession>A0AAV0B0S0</accession>
<dbReference type="EMBL" id="CALTRL010002204">
    <property type="protein sequence ID" value="CAH7674995.1"/>
    <property type="molecule type" value="Genomic_DNA"/>
</dbReference>
<dbReference type="Proteomes" id="UP001153365">
    <property type="component" value="Unassembled WGS sequence"/>
</dbReference>